<name>A0A507DVV9_9FUNG</name>
<evidence type="ECO:0000313" key="1">
    <source>
        <dbReference type="EMBL" id="TPX55863.1"/>
    </source>
</evidence>
<reference evidence="1 2" key="1">
    <citation type="journal article" date="2019" name="Sci. Rep.">
        <title>Comparative genomics of chytrid fungi reveal insights into the obligate biotrophic and pathogenic lifestyle of Synchytrium endobioticum.</title>
        <authorList>
            <person name="van de Vossenberg B.T.L.H."/>
            <person name="Warris S."/>
            <person name="Nguyen H.D.T."/>
            <person name="van Gent-Pelzer M.P.E."/>
            <person name="Joly D.L."/>
            <person name="van de Geest H.C."/>
            <person name="Bonants P.J.M."/>
            <person name="Smith D.S."/>
            <person name="Levesque C.A."/>
            <person name="van der Lee T.A.J."/>
        </authorList>
    </citation>
    <scope>NUCLEOTIDE SEQUENCE [LARGE SCALE GENOMIC DNA]</scope>
    <source>
        <strain evidence="1 2">CBS 809.83</strain>
    </source>
</reference>
<dbReference type="AlphaFoldDB" id="A0A507DVV9"/>
<dbReference type="Proteomes" id="UP000318582">
    <property type="component" value="Unassembled WGS sequence"/>
</dbReference>
<accession>A0A507DVV9</accession>
<protein>
    <submittedName>
        <fullName evidence="1">Uncharacterized protein</fullName>
    </submittedName>
</protein>
<sequence>MLALHNAPSKRRLLLLLVLAFFLTVTLLLSTSQSGLSTKARRRAALASFFSKPSKEKTLVVYVYYDGTMTAKDSALRESWGTRNGLNFADANKKNPGQTDNLNFFLRHGLMSNVDHLFVMNSPVPQDTKIPKLDNIFVWEKENACYDLGSFHQGVQHMAEKHSKTYNRYILINASVRGPFMPTYNEGCWADAFLSPLSWSVKMVGTTVFCKEEDFPRHLQTMALAFDQQGYEAAIPALQCPATIADAIRNGEVPLTGLIEKQGFKTHSLMASAQADPTECGEGDMNYQGKYYGMNFHPYELVFMKTNRGIDDNAVKRYTDWHDKILARDGSSCPYHIPLR</sequence>
<evidence type="ECO:0000313" key="2">
    <source>
        <dbReference type="Proteomes" id="UP000318582"/>
    </source>
</evidence>
<proteinExistence type="predicted"/>
<dbReference type="EMBL" id="QEAQ01000093">
    <property type="protein sequence ID" value="TPX55863.1"/>
    <property type="molecule type" value="Genomic_DNA"/>
</dbReference>
<dbReference type="STRING" id="109895.A0A507DVV9"/>
<comment type="caution">
    <text evidence="1">The sequence shown here is derived from an EMBL/GenBank/DDBJ whole genome shotgun (WGS) entry which is preliminary data.</text>
</comment>
<keyword evidence="2" id="KW-1185">Reference proteome</keyword>
<gene>
    <name evidence="1" type="ORF">PhCBS80983_g04967</name>
</gene>
<organism evidence="1 2">
    <name type="scientific">Powellomyces hirtus</name>
    <dbReference type="NCBI Taxonomy" id="109895"/>
    <lineage>
        <taxon>Eukaryota</taxon>
        <taxon>Fungi</taxon>
        <taxon>Fungi incertae sedis</taxon>
        <taxon>Chytridiomycota</taxon>
        <taxon>Chytridiomycota incertae sedis</taxon>
        <taxon>Chytridiomycetes</taxon>
        <taxon>Spizellomycetales</taxon>
        <taxon>Powellomycetaceae</taxon>
        <taxon>Powellomyces</taxon>
    </lineage>
</organism>